<sequence length="53" mass="5962">MRIRLYSLVHWEDPMDAAVASPTSPSTKEGALLYRAGSTYLGKEVWKSCYLVL</sequence>
<proteinExistence type="predicted"/>
<dbReference type="InterPro" id="IPR053015">
    <property type="entry name" value="PH_domain-containing_M2"/>
</dbReference>
<evidence type="ECO:0000313" key="1">
    <source>
        <dbReference type="EMBL" id="KAL0158242.1"/>
    </source>
</evidence>
<dbReference type="PANTHER" id="PTHR46556:SF1">
    <property type="entry name" value="PLECKSTRIN HOMOLOGY DOMAIN-CONTAINING FAMILY M MEMBER 2"/>
    <property type="match status" value="1"/>
</dbReference>
<gene>
    <name evidence="1" type="ORF">M9458_046318</name>
</gene>
<dbReference type="PANTHER" id="PTHR46556">
    <property type="entry name" value="PLECKSTRIN HOMOLOGY DOMAIN-CONTAINING FAMILY M MEMBER 2"/>
    <property type="match status" value="1"/>
</dbReference>
<dbReference type="Proteomes" id="UP001529510">
    <property type="component" value="Unassembled WGS sequence"/>
</dbReference>
<evidence type="ECO:0000313" key="2">
    <source>
        <dbReference type="Proteomes" id="UP001529510"/>
    </source>
</evidence>
<dbReference type="EMBL" id="JAMKFB020000023">
    <property type="protein sequence ID" value="KAL0158242.1"/>
    <property type="molecule type" value="Genomic_DNA"/>
</dbReference>
<reference evidence="1 2" key="1">
    <citation type="submission" date="2024-05" db="EMBL/GenBank/DDBJ databases">
        <title>Genome sequencing and assembly of Indian major carp, Cirrhinus mrigala (Hamilton, 1822).</title>
        <authorList>
            <person name="Mohindra V."/>
            <person name="Chowdhury L.M."/>
            <person name="Lal K."/>
            <person name="Jena J.K."/>
        </authorList>
    </citation>
    <scope>NUCLEOTIDE SEQUENCE [LARGE SCALE GENOMIC DNA]</scope>
    <source>
        <strain evidence="1">CM1030</strain>
        <tissue evidence="1">Blood</tissue>
    </source>
</reference>
<feature type="non-terminal residue" evidence="1">
    <location>
        <position position="53"/>
    </location>
</feature>
<accession>A0ABD0N9G3</accession>
<organism evidence="1 2">
    <name type="scientific">Cirrhinus mrigala</name>
    <name type="common">Mrigala</name>
    <dbReference type="NCBI Taxonomy" id="683832"/>
    <lineage>
        <taxon>Eukaryota</taxon>
        <taxon>Metazoa</taxon>
        <taxon>Chordata</taxon>
        <taxon>Craniata</taxon>
        <taxon>Vertebrata</taxon>
        <taxon>Euteleostomi</taxon>
        <taxon>Actinopterygii</taxon>
        <taxon>Neopterygii</taxon>
        <taxon>Teleostei</taxon>
        <taxon>Ostariophysi</taxon>
        <taxon>Cypriniformes</taxon>
        <taxon>Cyprinidae</taxon>
        <taxon>Labeoninae</taxon>
        <taxon>Labeonini</taxon>
        <taxon>Cirrhinus</taxon>
    </lineage>
</organism>
<comment type="caution">
    <text evidence="1">The sequence shown here is derived from an EMBL/GenBank/DDBJ whole genome shotgun (WGS) entry which is preliminary data.</text>
</comment>
<name>A0ABD0N9G3_CIRMR</name>
<dbReference type="AlphaFoldDB" id="A0ABD0N9G3"/>
<protein>
    <submittedName>
        <fullName evidence="1">Uncharacterized protein</fullName>
    </submittedName>
</protein>
<keyword evidence="2" id="KW-1185">Reference proteome</keyword>